<dbReference type="EC" id="3.1.2.22" evidence="2"/>
<evidence type="ECO:0000256" key="8">
    <source>
        <dbReference type="ARBA" id="ARBA00031195"/>
    </source>
</evidence>
<sequence>MPTITIPAVQRHTATIIMIHGLGDSGAGWTWLAEHWHATNHFEHVKFIFPSAPVIPITVSGGQPMPAWFDIVRPRGTTPFTDRRADQDEVRVFCFKDYFHDLIKSEVEAGIPAARIILGGFSQGGAMSIFSGITATTKLGGIFGLSCFLPLHLILGESLPKDIPNQDTPIFIGHGDRDGMVKLEWGQESVEILRKRGWNVEFRLYPGMQHTTTPKEIDDLKVFIRSRLEVSNSEVFP</sequence>
<evidence type="ECO:0000256" key="3">
    <source>
        <dbReference type="ARBA" id="ARBA00014923"/>
    </source>
</evidence>
<dbReference type="InterPro" id="IPR029058">
    <property type="entry name" value="AB_hydrolase_fold"/>
</dbReference>
<protein>
    <recommendedName>
        <fullName evidence="3">Acyl-protein thioesterase 1</fullName>
        <ecNumber evidence="2">3.1.2.22</ecNumber>
    </recommendedName>
    <alternativeName>
        <fullName evidence="8">Palmitoyl-protein hydrolase</fullName>
    </alternativeName>
</protein>
<dbReference type="Pfam" id="PF02230">
    <property type="entry name" value="Abhydrolase_2"/>
    <property type="match status" value="1"/>
</dbReference>
<evidence type="ECO:0000256" key="4">
    <source>
        <dbReference type="ARBA" id="ARBA00022487"/>
    </source>
</evidence>
<gene>
    <name evidence="11" type="ORF">PVAG01_09957</name>
</gene>
<dbReference type="InterPro" id="IPR050565">
    <property type="entry name" value="LYPA1-2/EST-like"/>
</dbReference>
<comment type="similarity">
    <text evidence="1">Belongs to the AB hydrolase superfamily. AB hydrolase 2 family.</text>
</comment>
<proteinExistence type="inferred from homology"/>
<feature type="domain" description="Phospholipase/carboxylesterase/thioesterase" evidence="10">
    <location>
        <begin position="8"/>
        <end position="225"/>
    </location>
</feature>
<keyword evidence="12" id="KW-1185">Reference proteome</keyword>
<dbReference type="InterPro" id="IPR003140">
    <property type="entry name" value="PLipase/COase/thioEstase"/>
</dbReference>
<keyword evidence="6" id="KW-0276">Fatty acid metabolism</keyword>
<evidence type="ECO:0000313" key="12">
    <source>
        <dbReference type="Proteomes" id="UP001629113"/>
    </source>
</evidence>
<keyword evidence="4" id="KW-0719">Serine esterase</keyword>
<dbReference type="EMBL" id="JBFCZG010000009">
    <property type="protein sequence ID" value="KAL3418241.1"/>
    <property type="molecule type" value="Genomic_DNA"/>
</dbReference>
<accession>A0ABR4P4L7</accession>
<dbReference type="SUPFAM" id="SSF53474">
    <property type="entry name" value="alpha/beta-Hydrolases"/>
    <property type="match status" value="1"/>
</dbReference>
<dbReference type="PANTHER" id="PTHR10655:SF17">
    <property type="entry name" value="LYSOPHOSPHOLIPASE-LIKE PROTEIN 1"/>
    <property type="match status" value="1"/>
</dbReference>
<keyword evidence="6" id="KW-0443">Lipid metabolism</keyword>
<evidence type="ECO:0000313" key="11">
    <source>
        <dbReference type="EMBL" id="KAL3418241.1"/>
    </source>
</evidence>
<evidence type="ECO:0000256" key="9">
    <source>
        <dbReference type="ARBA" id="ARBA00047337"/>
    </source>
</evidence>
<evidence type="ECO:0000256" key="7">
    <source>
        <dbReference type="ARBA" id="ARBA00029392"/>
    </source>
</evidence>
<evidence type="ECO:0000256" key="1">
    <source>
        <dbReference type="ARBA" id="ARBA00006499"/>
    </source>
</evidence>
<name>A0ABR4P4L7_9HELO</name>
<keyword evidence="5" id="KW-0378">Hydrolase</keyword>
<dbReference type="Proteomes" id="UP001629113">
    <property type="component" value="Unassembled WGS sequence"/>
</dbReference>
<reference evidence="11 12" key="1">
    <citation type="submission" date="2024-06" db="EMBL/GenBank/DDBJ databases">
        <title>Complete genome of Phlyctema vagabunda strain 19-DSS-EL-015.</title>
        <authorList>
            <person name="Fiorenzani C."/>
        </authorList>
    </citation>
    <scope>NUCLEOTIDE SEQUENCE [LARGE SCALE GENOMIC DNA]</scope>
    <source>
        <strain evidence="11 12">19-DSS-EL-015</strain>
    </source>
</reference>
<evidence type="ECO:0000259" key="10">
    <source>
        <dbReference type="Pfam" id="PF02230"/>
    </source>
</evidence>
<organism evidence="11 12">
    <name type="scientific">Phlyctema vagabunda</name>
    <dbReference type="NCBI Taxonomy" id="108571"/>
    <lineage>
        <taxon>Eukaryota</taxon>
        <taxon>Fungi</taxon>
        <taxon>Dikarya</taxon>
        <taxon>Ascomycota</taxon>
        <taxon>Pezizomycotina</taxon>
        <taxon>Leotiomycetes</taxon>
        <taxon>Helotiales</taxon>
        <taxon>Dermateaceae</taxon>
        <taxon>Phlyctema</taxon>
    </lineage>
</organism>
<comment type="function">
    <text evidence="7">Hydrolyzes fatty acids from S-acylated cysteine residues in proteins with a strong preference for palmitoylated G-alpha proteins over other acyl substrates. Mediates the deacylation of G-alpha proteins such as GPA1 in vivo, but has weak or no activity toward palmitoylated Ras proteins. Has weak lysophospholipase activity in vitro; however such activity may not exist in vivo.</text>
</comment>
<evidence type="ECO:0000256" key="2">
    <source>
        <dbReference type="ARBA" id="ARBA00012423"/>
    </source>
</evidence>
<comment type="catalytic activity">
    <reaction evidence="9">
        <text>S-hexadecanoyl-L-cysteinyl-[protein] + H2O = L-cysteinyl-[protein] + hexadecanoate + H(+)</text>
        <dbReference type="Rhea" id="RHEA:19233"/>
        <dbReference type="Rhea" id="RHEA-COMP:10131"/>
        <dbReference type="Rhea" id="RHEA-COMP:11032"/>
        <dbReference type="ChEBI" id="CHEBI:7896"/>
        <dbReference type="ChEBI" id="CHEBI:15377"/>
        <dbReference type="ChEBI" id="CHEBI:15378"/>
        <dbReference type="ChEBI" id="CHEBI:29950"/>
        <dbReference type="ChEBI" id="CHEBI:74151"/>
        <dbReference type="EC" id="3.1.2.22"/>
    </reaction>
</comment>
<dbReference type="PANTHER" id="PTHR10655">
    <property type="entry name" value="LYSOPHOSPHOLIPASE-RELATED"/>
    <property type="match status" value="1"/>
</dbReference>
<comment type="caution">
    <text evidence="11">The sequence shown here is derived from an EMBL/GenBank/DDBJ whole genome shotgun (WGS) entry which is preliminary data.</text>
</comment>
<evidence type="ECO:0000256" key="6">
    <source>
        <dbReference type="ARBA" id="ARBA00022832"/>
    </source>
</evidence>
<dbReference type="Gene3D" id="3.40.50.1820">
    <property type="entry name" value="alpha/beta hydrolase"/>
    <property type="match status" value="1"/>
</dbReference>
<evidence type="ECO:0000256" key="5">
    <source>
        <dbReference type="ARBA" id="ARBA00022801"/>
    </source>
</evidence>